<name>A0A382EDB5_9ZZZZ</name>
<dbReference type="AlphaFoldDB" id="A0A382EDB5"/>
<dbReference type="EMBL" id="UINC01043852">
    <property type="protein sequence ID" value="SVB48475.1"/>
    <property type="molecule type" value="Genomic_DNA"/>
</dbReference>
<accession>A0A382EDB5</accession>
<evidence type="ECO:0000313" key="1">
    <source>
        <dbReference type="EMBL" id="SVB48475.1"/>
    </source>
</evidence>
<evidence type="ECO:0008006" key="2">
    <source>
        <dbReference type="Google" id="ProtNLM"/>
    </source>
</evidence>
<reference evidence="1" key="1">
    <citation type="submission" date="2018-05" db="EMBL/GenBank/DDBJ databases">
        <authorList>
            <person name="Lanie J.A."/>
            <person name="Ng W.-L."/>
            <person name="Kazmierczak K.M."/>
            <person name="Andrzejewski T.M."/>
            <person name="Davidsen T.M."/>
            <person name="Wayne K.J."/>
            <person name="Tettelin H."/>
            <person name="Glass J.I."/>
            <person name="Rusch D."/>
            <person name="Podicherti R."/>
            <person name="Tsui H.-C.T."/>
            <person name="Winkler M.E."/>
        </authorList>
    </citation>
    <scope>NUCLEOTIDE SEQUENCE</scope>
</reference>
<protein>
    <recommendedName>
        <fullName evidence="2">Nitroreductase domain-containing protein</fullName>
    </recommendedName>
</protein>
<proteinExistence type="predicted"/>
<feature type="non-terminal residue" evidence="1">
    <location>
        <position position="63"/>
    </location>
</feature>
<gene>
    <name evidence="1" type="ORF">METZ01_LOCUS201329</name>
</gene>
<sequence length="63" mass="7476">MLKFAPKIDMFQAMERRENHKFFKDSAPKKEDIEAILKKAIDLTPVKNSNYDFKVEVYGPEFH</sequence>
<organism evidence="1">
    <name type="scientific">marine metagenome</name>
    <dbReference type="NCBI Taxonomy" id="408172"/>
    <lineage>
        <taxon>unclassified sequences</taxon>
        <taxon>metagenomes</taxon>
        <taxon>ecological metagenomes</taxon>
    </lineage>
</organism>